<sequence>MASTNDLPSVATEGFRDAQSYDAHRPSYPPEAVEAFLKNMKVTGMSDIRILEIASGTGKFTEQLAKRPERFIVKAVEPHETMRQKLAEKDLPAVEVVNGSANKIPVEEEWGDACIAAQVDDPKVPWKSNSGGKHLLTSIIGIPLVEYTGSLSLHVSVLTVVDRFATEDALREMHRVLRPGAVFGMIWNIEDYNKPKEWEASTKWEQKLNDFVWSLDDGFPRFRHLQWKDVFERQTPGNPLQVVKDTLFDHLPKFSLPLGEDSVKWTVWLSEDALWSRINTLSQVAVLQGQERENAVKLFKDVLDGDDVERNGKGEIAVHGVTYFAWTDRI</sequence>
<dbReference type="InterPro" id="IPR051052">
    <property type="entry name" value="Diverse_substrate_MTase"/>
</dbReference>
<dbReference type="CDD" id="cd02440">
    <property type="entry name" value="AdoMet_MTases"/>
    <property type="match status" value="1"/>
</dbReference>
<evidence type="ECO:0000256" key="3">
    <source>
        <dbReference type="SAM" id="MobiDB-lite"/>
    </source>
</evidence>
<dbReference type="InterPro" id="IPR029063">
    <property type="entry name" value="SAM-dependent_MTases_sf"/>
</dbReference>
<evidence type="ECO:0000256" key="2">
    <source>
        <dbReference type="ARBA" id="ARBA00022679"/>
    </source>
</evidence>
<proteinExistence type="predicted"/>
<protein>
    <submittedName>
        <fullName evidence="5">Methyltransferase</fullName>
    </submittedName>
</protein>
<keyword evidence="6" id="KW-1185">Reference proteome</keyword>
<evidence type="ECO:0000313" key="6">
    <source>
        <dbReference type="Proteomes" id="UP001408356"/>
    </source>
</evidence>
<dbReference type="Pfam" id="PF13649">
    <property type="entry name" value="Methyltransf_25"/>
    <property type="match status" value="1"/>
</dbReference>
<dbReference type="PANTHER" id="PTHR44942:SF4">
    <property type="entry name" value="METHYLTRANSFERASE TYPE 11 DOMAIN-CONTAINING PROTEIN"/>
    <property type="match status" value="1"/>
</dbReference>
<dbReference type="SUPFAM" id="SSF53335">
    <property type="entry name" value="S-adenosyl-L-methionine-dependent methyltransferases"/>
    <property type="match status" value="1"/>
</dbReference>
<evidence type="ECO:0000259" key="4">
    <source>
        <dbReference type="Pfam" id="PF13649"/>
    </source>
</evidence>
<feature type="region of interest" description="Disordered" evidence="3">
    <location>
        <begin position="1"/>
        <end position="24"/>
    </location>
</feature>
<feature type="domain" description="Methyltransferase" evidence="4">
    <location>
        <begin position="50"/>
        <end position="117"/>
    </location>
</feature>
<gene>
    <name evidence="5" type="ORF">SUNI508_06112</name>
</gene>
<name>A0ABR2V222_9PEZI</name>
<dbReference type="PANTHER" id="PTHR44942">
    <property type="entry name" value="METHYLTRANSF_11 DOMAIN-CONTAINING PROTEIN"/>
    <property type="match status" value="1"/>
</dbReference>
<accession>A0ABR2V222</accession>
<dbReference type="GO" id="GO:0032259">
    <property type="term" value="P:methylation"/>
    <property type="evidence" value="ECO:0007669"/>
    <property type="project" value="UniProtKB-KW"/>
</dbReference>
<dbReference type="GO" id="GO:0008168">
    <property type="term" value="F:methyltransferase activity"/>
    <property type="evidence" value="ECO:0007669"/>
    <property type="project" value="UniProtKB-KW"/>
</dbReference>
<evidence type="ECO:0000313" key="5">
    <source>
        <dbReference type="EMBL" id="KAK9420967.1"/>
    </source>
</evidence>
<dbReference type="Proteomes" id="UP001408356">
    <property type="component" value="Unassembled WGS sequence"/>
</dbReference>
<reference evidence="5 6" key="1">
    <citation type="journal article" date="2024" name="J. Plant Pathol.">
        <title>Sequence and assembly of the genome of Seiridium unicorne, isolate CBS 538.82, causal agent of cypress canker disease.</title>
        <authorList>
            <person name="Scali E."/>
            <person name="Rocca G.D."/>
            <person name="Danti R."/>
            <person name="Garbelotto M."/>
            <person name="Barberini S."/>
            <person name="Baroncelli R."/>
            <person name="Emiliani G."/>
        </authorList>
    </citation>
    <scope>NUCLEOTIDE SEQUENCE [LARGE SCALE GENOMIC DNA]</scope>
    <source>
        <strain evidence="5 6">BM-138-508</strain>
    </source>
</reference>
<dbReference type="InterPro" id="IPR041698">
    <property type="entry name" value="Methyltransf_25"/>
</dbReference>
<keyword evidence="1 5" id="KW-0489">Methyltransferase</keyword>
<dbReference type="Gene3D" id="3.40.50.150">
    <property type="entry name" value="Vaccinia Virus protein VP39"/>
    <property type="match status" value="1"/>
</dbReference>
<organism evidence="5 6">
    <name type="scientific">Seiridium unicorne</name>
    <dbReference type="NCBI Taxonomy" id="138068"/>
    <lineage>
        <taxon>Eukaryota</taxon>
        <taxon>Fungi</taxon>
        <taxon>Dikarya</taxon>
        <taxon>Ascomycota</taxon>
        <taxon>Pezizomycotina</taxon>
        <taxon>Sordariomycetes</taxon>
        <taxon>Xylariomycetidae</taxon>
        <taxon>Amphisphaeriales</taxon>
        <taxon>Sporocadaceae</taxon>
        <taxon>Seiridium</taxon>
    </lineage>
</organism>
<keyword evidence="2" id="KW-0808">Transferase</keyword>
<dbReference type="EMBL" id="JARVKF010000212">
    <property type="protein sequence ID" value="KAK9420967.1"/>
    <property type="molecule type" value="Genomic_DNA"/>
</dbReference>
<comment type="caution">
    <text evidence="5">The sequence shown here is derived from an EMBL/GenBank/DDBJ whole genome shotgun (WGS) entry which is preliminary data.</text>
</comment>
<evidence type="ECO:0000256" key="1">
    <source>
        <dbReference type="ARBA" id="ARBA00022603"/>
    </source>
</evidence>